<dbReference type="EMBL" id="JBHSRF010000011">
    <property type="protein sequence ID" value="MFC6081685.1"/>
    <property type="molecule type" value="Genomic_DNA"/>
</dbReference>
<protein>
    <submittedName>
        <fullName evidence="7">LysR family transcriptional regulator</fullName>
    </submittedName>
</protein>
<evidence type="ECO:0000313" key="8">
    <source>
        <dbReference type="Proteomes" id="UP001596137"/>
    </source>
</evidence>
<dbReference type="Pfam" id="PF00126">
    <property type="entry name" value="HTH_1"/>
    <property type="match status" value="1"/>
</dbReference>
<dbReference type="RefSeq" id="WP_380750110.1">
    <property type="nucleotide sequence ID" value="NZ_JBHSRF010000011.1"/>
</dbReference>
<evidence type="ECO:0000256" key="4">
    <source>
        <dbReference type="ARBA" id="ARBA00023163"/>
    </source>
</evidence>
<dbReference type="InterPro" id="IPR036390">
    <property type="entry name" value="WH_DNA-bd_sf"/>
</dbReference>
<dbReference type="Gene3D" id="1.10.10.10">
    <property type="entry name" value="Winged helix-like DNA-binding domain superfamily/Winged helix DNA-binding domain"/>
    <property type="match status" value="1"/>
</dbReference>
<evidence type="ECO:0000259" key="6">
    <source>
        <dbReference type="PROSITE" id="PS50931"/>
    </source>
</evidence>
<dbReference type="PANTHER" id="PTHR30346">
    <property type="entry name" value="TRANSCRIPTIONAL DUAL REGULATOR HCAR-RELATED"/>
    <property type="match status" value="1"/>
</dbReference>
<dbReference type="Pfam" id="PF03466">
    <property type="entry name" value="LysR_substrate"/>
    <property type="match status" value="1"/>
</dbReference>
<gene>
    <name evidence="7" type="ORF">ACFP1K_10975</name>
</gene>
<organism evidence="7 8">
    <name type="scientific">Sphaerisporangium aureirubrum</name>
    <dbReference type="NCBI Taxonomy" id="1544736"/>
    <lineage>
        <taxon>Bacteria</taxon>
        <taxon>Bacillati</taxon>
        <taxon>Actinomycetota</taxon>
        <taxon>Actinomycetes</taxon>
        <taxon>Streptosporangiales</taxon>
        <taxon>Streptosporangiaceae</taxon>
        <taxon>Sphaerisporangium</taxon>
    </lineage>
</organism>
<evidence type="ECO:0000313" key="7">
    <source>
        <dbReference type="EMBL" id="MFC6081685.1"/>
    </source>
</evidence>
<dbReference type="SUPFAM" id="SSF53850">
    <property type="entry name" value="Periplasmic binding protein-like II"/>
    <property type="match status" value="1"/>
</dbReference>
<comment type="caution">
    <text evidence="7">The sequence shown here is derived from an EMBL/GenBank/DDBJ whole genome shotgun (WGS) entry which is preliminary data.</text>
</comment>
<reference evidence="8" key="1">
    <citation type="journal article" date="2019" name="Int. J. Syst. Evol. Microbiol.">
        <title>The Global Catalogue of Microorganisms (GCM) 10K type strain sequencing project: providing services to taxonomists for standard genome sequencing and annotation.</title>
        <authorList>
            <consortium name="The Broad Institute Genomics Platform"/>
            <consortium name="The Broad Institute Genome Sequencing Center for Infectious Disease"/>
            <person name="Wu L."/>
            <person name="Ma J."/>
        </authorList>
    </citation>
    <scope>NUCLEOTIDE SEQUENCE [LARGE SCALE GENOMIC DNA]</scope>
    <source>
        <strain evidence="8">JCM 30346</strain>
    </source>
</reference>
<evidence type="ECO:0000256" key="2">
    <source>
        <dbReference type="ARBA" id="ARBA00023015"/>
    </source>
</evidence>
<dbReference type="InterPro" id="IPR005119">
    <property type="entry name" value="LysR_subst-bd"/>
</dbReference>
<evidence type="ECO:0000256" key="5">
    <source>
        <dbReference type="SAM" id="MobiDB-lite"/>
    </source>
</evidence>
<comment type="similarity">
    <text evidence="1">Belongs to the LysR transcriptional regulatory family.</text>
</comment>
<dbReference type="SUPFAM" id="SSF46785">
    <property type="entry name" value="Winged helix' DNA-binding domain"/>
    <property type="match status" value="1"/>
</dbReference>
<dbReference type="Gene3D" id="3.40.190.10">
    <property type="entry name" value="Periplasmic binding protein-like II"/>
    <property type="match status" value="2"/>
</dbReference>
<sequence length="323" mass="34296">MFDLDALRLLDVVARTGSFTAAAAELNYTQSAVSRRIAALERAAGGPLFERLARGVRLTPAGTVLHRHAREALERLDLASGELAAIHGGTGGRLRVGAFASANAVLVPEALRAFRREWPRVEISLVEGLSGALMTRLGDGALDIAVVSDYPLGLLPEGEARLTPLLTDELLLALPPGHPLAGKPEIGFADLREENWINGAPPDRPTVLAEYCARAGFTPKVGIRIHEWTGKLGYVAAGLGITLVPSIAARAVRRDVVLRSLSGQAPRRQVQAALPRTAPLPAALALLDLLRETARSAGSGHELGQERMDRCISPTSTAGWPRA</sequence>
<feature type="compositionally biased region" description="Polar residues" evidence="5">
    <location>
        <begin position="313"/>
        <end position="323"/>
    </location>
</feature>
<evidence type="ECO:0000256" key="1">
    <source>
        <dbReference type="ARBA" id="ARBA00009437"/>
    </source>
</evidence>
<evidence type="ECO:0000256" key="3">
    <source>
        <dbReference type="ARBA" id="ARBA00023125"/>
    </source>
</evidence>
<dbReference type="PRINTS" id="PR00039">
    <property type="entry name" value="HTHLYSR"/>
</dbReference>
<feature type="domain" description="HTH lysR-type" evidence="6">
    <location>
        <begin position="2"/>
        <end position="59"/>
    </location>
</feature>
<name>A0ABW1NEI6_9ACTN</name>
<keyword evidence="8" id="KW-1185">Reference proteome</keyword>
<keyword evidence="2" id="KW-0805">Transcription regulation</keyword>
<keyword evidence="4" id="KW-0804">Transcription</keyword>
<accession>A0ABW1NEI6</accession>
<dbReference type="Proteomes" id="UP001596137">
    <property type="component" value="Unassembled WGS sequence"/>
</dbReference>
<keyword evidence="3" id="KW-0238">DNA-binding</keyword>
<dbReference type="InterPro" id="IPR000847">
    <property type="entry name" value="LysR_HTH_N"/>
</dbReference>
<dbReference type="PANTHER" id="PTHR30346:SF29">
    <property type="entry name" value="LYSR SUBSTRATE-BINDING"/>
    <property type="match status" value="1"/>
</dbReference>
<dbReference type="PROSITE" id="PS50931">
    <property type="entry name" value="HTH_LYSR"/>
    <property type="match status" value="1"/>
</dbReference>
<feature type="region of interest" description="Disordered" evidence="5">
    <location>
        <begin position="298"/>
        <end position="323"/>
    </location>
</feature>
<proteinExistence type="inferred from homology"/>
<dbReference type="InterPro" id="IPR036388">
    <property type="entry name" value="WH-like_DNA-bd_sf"/>
</dbReference>